<dbReference type="PANTHER" id="PTHR47590">
    <property type="entry name" value="F-BOX/KELCH-REPEAT PROTEIN SKIP25"/>
    <property type="match status" value="1"/>
</dbReference>
<proteinExistence type="predicted"/>
<comment type="caution">
    <text evidence="1">The sequence shown here is derived from an EMBL/GenBank/DDBJ whole genome shotgun (WGS) entry which is preliminary data.</text>
</comment>
<protein>
    <recommendedName>
        <fullName evidence="3">F-box/kelch-repeat protein SKIP25</fullName>
    </recommendedName>
</protein>
<dbReference type="Proteomes" id="UP001630127">
    <property type="component" value="Unassembled WGS sequence"/>
</dbReference>
<accession>A0ABD2ZB28</accession>
<gene>
    <name evidence="1" type="ORF">ACH5RR_023578</name>
</gene>
<reference evidence="1 2" key="1">
    <citation type="submission" date="2024-11" db="EMBL/GenBank/DDBJ databases">
        <title>A near-complete genome assembly of Cinchona calisaya.</title>
        <authorList>
            <person name="Lian D.C."/>
            <person name="Zhao X.W."/>
            <person name="Wei L."/>
        </authorList>
    </citation>
    <scope>NUCLEOTIDE SEQUENCE [LARGE SCALE GENOMIC DNA]</scope>
    <source>
        <tissue evidence="1">Nenye</tissue>
    </source>
</reference>
<dbReference type="EMBL" id="JBJUIK010000010">
    <property type="protein sequence ID" value="KAL3516676.1"/>
    <property type="molecule type" value="Genomic_DNA"/>
</dbReference>
<organism evidence="1 2">
    <name type="scientific">Cinchona calisaya</name>
    <dbReference type="NCBI Taxonomy" id="153742"/>
    <lineage>
        <taxon>Eukaryota</taxon>
        <taxon>Viridiplantae</taxon>
        <taxon>Streptophyta</taxon>
        <taxon>Embryophyta</taxon>
        <taxon>Tracheophyta</taxon>
        <taxon>Spermatophyta</taxon>
        <taxon>Magnoliopsida</taxon>
        <taxon>eudicotyledons</taxon>
        <taxon>Gunneridae</taxon>
        <taxon>Pentapetalae</taxon>
        <taxon>asterids</taxon>
        <taxon>lamiids</taxon>
        <taxon>Gentianales</taxon>
        <taxon>Rubiaceae</taxon>
        <taxon>Cinchonoideae</taxon>
        <taxon>Cinchoneae</taxon>
        <taxon>Cinchona</taxon>
    </lineage>
</organism>
<evidence type="ECO:0008006" key="3">
    <source>
        <dbReference type="Google" id="ProtNLM"/>
    </source>
</evidence>
<sequence>MNDPTGHCKKQDYKDGLITDDHNNQAGELLLIPGLPNHLAHVCLSTINPFLLHSVCQSWRRLIYTPSFPPFYSLYALLSSTSSTSNSVEFFCFNPISSAWESLPSPPPSNPPLKLLHRHSSFISRILPIQSVTVSGRLVLIAATNDKFLPALNSPLGFDPLSNNWFLGPPLLTPRRWCITGSADGAVYVVSGVGSSYRGDVARSVEKWDMKTKESEWNWEKMASLKDGRYSREAVEAVGYNGKLCIVNIKGNAVKEAAVYNIVSNQWEVMPEGMRAGWNGPAAMDDGGVMYVVDETTGVLSRYNMVNDVWEELTESSFLKGVEQIAAGRGRVCAVCADGARIAVVDVVNKPARIWIVNPPPEMEAVAVHILPRMVRSDDY</sequence>
<dbReference type="SUPFAM" id="SSF117281">
    <property type="entry name" value="Kelch motif"/>
    <property type="match status" value="1"/>
</dbReference>
<keyword evidence="2" id="KW-1185">Reference proteome</keyword>
<dbReference type="PANTHER" id="PTHR47590:SF7">
    <property type="entry name" value="OS06G0711700 PROTEIN"/>
    <property type="match status" value="1"/>
</dbReference>
<dbReference type="AlphaFoldDB" id="A0ABD2ZB28"/>
<evidence type="ECO:0000313" key="1">
    <source>
        <dbReference type="EMBL" id="KAL3516676.1"/>
    </source>
</evidence>
<evidence type="ECO:0000313" key="2">
    <source>
        <dbReference type="Proteomes" id="UP001630127"/>
    </source>
</evidence>
<dbReference type="Gene3D" id="2.120.10.80">
    <property type="entry name" value="Kelch-type beta propeller"/>
    <property type="match status" value="1"/>
</dbReference>
<dbReference type="InterPro" id="IPR015915">
    <property type="entry name" value="Kelch-typ_b-propeller"/>
</dbReference>
<name>A0ABD2ZB28_9GENT</name>